<dbReference type="EMBL" id="JAINUG010000122">
    <property type="protein sequence ID" value="KAJ8394883.1"/>
    <property type="molecule type" value="Genomic_DNA"/>
</dbReference>
<dbReference type="Proteomes" id="UP001221898">
    <property type="component" value="Unassembled WGS sequence"/>
</dbReference>
<dbReference type="AlphaFoldDB" id="A0AAD7S2R4"/>
<proteinExistence type="predicted"/>
<name>A0AAD7S2R4_9TELE</name>
<organism evidence="2 3">
    <name type="scientific">Aldrovandia affinis</name>
    <dbReference type="NCBI Taxonomy" id="143900"/>
    <lineage>
        <taxon>Eukaryota</taxon>
        <taxon>Metazoa</taxon>
        <taxon>Chordata</taxon>
        <taxon>Craniata</taxon>
        <taxon>Vertebrata</taxon>
        <taxon>Euteleostomi</taxon>
        <taxon>Actinopterygii</taxon>
        <taxon>Neopterygii</taxon>
        <taxon>Teleostei</taxon>
        <taxon>Notacanthiformes</taxon>
        <taxon>Halosauridae</taxon>
        <taxon>Aldrovandia</taxon>
    </lineage>
</organism>
<evidence type="ECO:0000313" key="2">
    <source>
        <dbReference type="EMBL" id="KAJ8394883.1"/>
    </source>
</evidence>
<evidence type="ECO:0000313" key="3">
    <source>
        <dbReference type="Proteomes" id="UP001221898"/>
    </source>
</evidence>
<sequence>MASRAHGGSAGPGLSPPVLNPSRSKLRCGSNPPRPTALSTPRSSPLTELSPPVTSSSLHIRHLGSGFFISLRSARGVRKDALSTASRFAPWSQRLTA</sequence>
<gene>
    <name evidence="2" type="ORF">AAFF_G00042380</name>
</gene>
<reference evidence="2" key="1">
    <citation type="journal article" date="2023" name="Science">
        <title>Genome structures resolve the early diversification of teleost fishes.</title>
        <authorList>
            <person name="Parey E."/>
            <person name="Louis A."/>
            <person name="Montfort J."/>
            <person name="Bouchez O."/>
            <person name="Roques C."/>
            <person name="Iampietro C."/>
            <person name="Lluch J."/>
            <person name="Castinel A."/>
            <person name="Donnadieu C."/>
            <person name="Desvignes T."/>
            <person name="Floi Bucao C."/>
            <person name="Jouanno E."/>
            <person name="Wen M."/>
            <person name="Mejri S."/>
            <person name="Dirks R."/>
            <person name="Jansen H."/>
            <person name="Henkel C."/>
            <person name="Chen W.J."/>
            <person name="Zahm M."/>
            <person name="Cabau C."/>
            <person name="Klopp C."/>
            <person name="Thompson A.W."/>
            <person name="Robinson-Rechavi M."/>
            <person name="Braasch I."/>
            <person name="Lecointre G."/>
            <person name="Bobe J."/>
            <person name="Postlethwait J.H."/>
            <person name="Berthelot C."/>
            <person name="Roest Crollius H."/>
            <person name="Guiguen Y."/>
        </authorList>
    </citation>
    <scope>NUCLEOTIDE SEQUENCE</scope>
    <source>
        <strain evidence="2">NC1722</strain>
    </source>
</reference>
<accession>A0AAD7S2R4</accession>
<keyword evidence="3" id="KW-1185">Reference proteome</keyword>
<protein>
    <submittedName>
        <fullName evidence="2">Uncharacterized protein</fullName>
    </submittedName>
</protein>
<comment type="caution">
    <text evidence="2">The sequence shown here is derived from an EMBL/GenBank/DDBJ whole genome shotgun (WGS) entry which is preliminary data.</text>
</comment>
<feature type="region of interest" description="Disordered" evidence="1">
    <location>
        <begin position="1"/>
        <end position="57"/>
    </location>
</feature>
<feature type="compositionally biased region" description="Polar residues" evidence="1">
    <location>
        <begin position="37"/>
        <end position="57"/>
    </location>
</feature>
<evidence type="ECO:0000256" key="1">
    <source>
        <dbReference type="SAM" id="MobiDB-lite"/>
    </source>
</evidence>